<gene>
    <name evidence="2" type="ordered locus">LEUM_1079</name>
</gene>
<dbReference type="EnsemblBacteria" id="ABJ62179">
    <property type="protein sequence ID" value="ABJ62179"/>
    <property type="gene ID" value="LEUM_1079"/>
</dbReference>
<dbReference type="Pfam" id="PF00756">
    <property type="entry name" value="Esterase"/>
    <property type="match status" value="1"/>
</dbReference>
<dbReference type="AlphaFoldDB" id="Q03X93"/>
<keyword evidence="2" id="KW-0378">Hydrolase</keyword>
<organism evidence="2 3">
    <name type="scientific">Leuconostoc mesenteroides subsp. mesenteroides (strain ATCC 8293 / DSM 20343 / BCRC 11652 / CCM 1803 / JCM 6124 / NCDO 523 / NBRC 100496 / NCIMB 8023 / NCTC 12954 / NRRL B-1118 / 37Y)</name>
    <dbReference type="NCBI Taxonomy" id="203120"/>
    <lineage>
        <taxon>Bacteria</taxon>
        <taxon>Bacillati</taxon>
        <taxon>Bacillota</taxon>
        <taxon>Bacilli</taxon>
        <taxon>Lactobacillales</taxon>
        <taxon>Lactobacillaceae</taxon>
        <taxon>Leuconostoc</taxon>
    </lineage>
</organism>
<dbReference type="HOGENOM" id="CLU_057457_0_0_9"/>
<dbReference type="GO" id="GO:0016787">
    <property type="term" value="F:hydrolase activity"/>
    <property type="evidence" value="ECO:0007669"/>
    <property type="project" value="UniProtKB-KW"/>
</dbReference>
<dbReference type="eggNOG" id="COG2382">
    <property type="taxonomic scope" value="Bacteria"/>
</dbReference>
<protein>
    <submittedName>
        <fullName evidence="2">Predicted peptidase, alpha-beta hydrolase family</fullName>
    </submittedName>
</protein>
<dbReference type="ESTHER" id="leumm-q03x93">
    <property type="family name" value="A85-Feruloyl-Esterase"/>
</dbReference>
<dbReference type="SUPFAM" id="SSF53474">
    <property type="entry name" value="alpha/beta-Hydrolases"/>
    <property type="match status" value="1"/>
</dbReference>
<keyword evidence="1" id="KW-0472">Membrane</keyword>
<keyword evidence="1" id="KW-1133">Transmembrane helix</keyword>
<evidence type="ECO:0000313" key="3">
    <source>
        <dbReference type="Proteomes" id="UP000000362"/>
    </source>
</evidence>
<reference evidence="2 3" key="1">
    <citation type="journal article" date="2006" name="Proc. Natl. Acad. Sci. U.S.A.">
        <title>Comparative genomics of the lactic acid bacteria.</title>
        <authorList>
            <person name="Makarova K."/>
            <person name="Slesarev A."/>
            <person name="Wolf Y."/>
            <person name="Sorokin A."/>
            <person name="Mirkin B."/>
            <person name="Koonin E."/>
            <person name="Pavlov A."/>
            <person name="Pavlova N."/>
            <person name="Karamychev V."/>
            <person name="Polouchine N."/>
            <person name="Shakhova V."/>
            <person name="Grigoriev I."/>
            <person name="Lou Y."/>
            <person name="Rohksar D."/>
            <person name="Lucas S."/>
            <person name="Huang K."/>
            <person name="Goodstein D.M."/>
            <person name="Hawkins T."/>
            <person name="Plengvidhya V."/>
            <person name="Welker D."/>
            <person name="Hughes J."/>
            <person name="Goh Y."/>
            <person name="Benson A."/>
            <person name="Baldwin K."/>
            <person name="Lee J.H."/>
            <person name="Diaz-Muniz I."/>
            <person name="Dosti B."/>
            <person name="Smeianov V."/>
            <person name="Wechter W."/>
            <person name="Barabote R."/>
            <person name="Lorca G."/>
            <person name="Altermann E."/>
            <person name="Barrangou R."/>
            <person name="Ganesan B."/>
            <person name="Xie Y."/>
            <person name="Rawsthorne H."/>
            <person name="Tamir D."/>
            <person name="Parker C."/>
            <person name="Breidt F."/>
            <person name="Broadbent J."/>
            <person name="Hutkins R."/>
            <person name="O'Sullivan D."/>
            <person name="Steele J."/>
            <person name="Unlu G."/>
            <person name="Saier M."/>
            <person name="Klaenhammer T."/>
            <person name="Richardson P."/>
            <person name="Kozyavkin S."/>
            <person name="Weimer B."/>
            <person name="Mills D."/>
        </authorList>
    </citation>
    <scope>NUCLEOTIDE SEQUENCE [LARGE SCALE GENOMIC DNA]</scope>
    <source>
        <strain evidence="3">ATCC 8293 / DSM 20343 / BCRC 11652 / CCM 1803 / JCM 6124 / NCDO 523 / NBRC 100496 / NCIMB 8023 / NCTC 12954 / NRRL B-1118 / 37Y</strain>
    </source>
</reference>
<dbReference type="GeneID" id="29575912"/>
<dbReference type="EMBL" id="CP000414">
    <property type="protein sequence ID" value="ABJ62179.1"/>
    <property type="molecule type" value="Genomic_DNA"/>
</dbReference>
<sequence length="277" mass="31973">MINRKLKIIVVIFLGIVGVILVMNQQHVVKNNNIKEEKRGSNDTDSLRYQTTYRGKTYQKSAPVYLPEDYHSSNKKYNVLILMHGWSMTDEDFTAGRADDKAPIIADLMKNEKTPFIVVTPTYYPNRSFVTNSWDDDRPLNERFSKVEVTEVLKAIKAKYRVYDSRDHYAFAGFSMGSVTTWDVLENQLDKFRYFQMMASGYDGDMVALRQRLQQSDLSFDATISAGSNDSTIYGARDSARSLQEFKNVRLFTDRGGEHNLPSAMRQLKYGMTYFFK</sequence>
<keyword evidence="3" id="KW-1185">Reference proteome</keyword>
<dbReference type="KEGG" id="lme:LEUM_1079"/>
<accession>Q03X93</accession>
<evidence type="ECO:0000256" key="1">
    <source>
        <dbReference type="SAM" id="Phobius"/>
    </source>
</evidence>
<dbReference type="Gene3D" id="3.40.50.1820">
    <property type="entry name" value="alpha/beta hydrolase"/>
    <property type="match status" value="1"/>
</dbReference>
<keyword evidence="1" id="KW-0812">Transmembrane</keyword>
<dbReference type="InterPro" id="IPR000801">
    <property type="entry name" value="Esterase-like"/>
</dbReference>
<proteinExistence type="predicted"/>
<dbReference type="Proteomes" id="UP000000362">
    <property type="component" value="Chromosome"/>
</dbReference>
<dbReference type="InterPro" id="IPR029058">
    <property type="entry name" value="AB_hydrolase_fold"/>
</dbReference>
<dbReference type="PANTHER" id="PTHR48098">
    <property type="entry name" value="ENTEROCHELIN ESTERASE-RELATED"/>
    <property type="match status" value="1"/>
</dbReference>
<feature type="transmembrane region" description="Helical" evidence="1">
    <location>
        <begin position="6"/>
        <end position="23"/>
    </location>
</feature>
<name>Q03X93_LEUMM</name>
<evidence type="ECO:0000313" key="2">
    <source>
        <dbReference type="EMBL" id="ABJ62179.1"/>
    </source>
</evidence>
<dbReference type="InterPro" id="IPR050583">
    <property type="entry name" value="Mycobacterial_A85_antigen"/>
</dbReference>
<dbReference type="RefSeq" id="WP_011679824.1">
    <property type="nucleotide sequence ID" value="NC_008531.1"/>
</dbReference>